<keyword evidence="1" id="KW-0233">DNA recombination</keyword>
<dbReference type="EMBL" id="BSXT01001043">
    <property type="protein sequence ID" value="GMF37851.1"/>
    <property type="molecule type" value="Genomic_DNA"/>
</dbReference>
<sequence length="845" mass="96246">MGHNMGSTVPYVDGRTGERVPPKFAQISIVDPDMQERSNRRKDIFDDLDMFALQEIENMMVEYNPFAQQFFNFSQKLRGDLARGMQVKDIRYVLHSKPSEPRTYNLPTVSEVGVVMVEDGNLTRPRDRYVSAKDRSLLRLFETDEKYDPSCILCCSRMEISGGETVTLDEGEVLVSEYDRATGTLVHPDRGSGYEHFLNQVGKRIVLPDSHSGSPRNMYKHYQESMAIVREYGKPDAFITMTCNPKWLEIIVLLPDEQTGQDRPDIVARVWQLKLKAKLADLDEGLLGRLEARIYVVEFQKRGLPHAHTVLIVDKQDKPRTREIIDKLVSGEVPDKEDSPDLFETVMTCMMHGPCGPAIPASPCMKDGKCTKGFPKSLLEVTQANLDGFPLYRRRRHEPGVLIFKDRRYDNETVNQWVVPYNPYLCQTYDCHINVEVCTMIGAIKYLYKYVFKGSDRAVLTIEAVRDPREPRSEPNEILRFLNARYISPVEAAMRLLTYEIQGKTHAVTTLTVHFEDGQMVVFQPNDDPDRALGRADSTMLTRFFELCASTAPEDEIAKTMLYQEIPKEFSWDAKGKVWVRRKKYQAAIQRLIHVSPMDRGRFYLRLLLCHRKGPTSFENLRTVDGVVHPTFQAAAMHFSFLENDQKWVACMAEASAFRMPDFAYKYRNLEGQTKQDMITFHTRKSLNDLLQISGQAVAGFELPQLSDYPTLVLDSLLENKLMRRELEGYDHSVLQDVDDHTDELNEGQRTIYDLVLSAVHNPQPVERLFFIDGPGGTGKSTLLKHILASVRLSGKIVIAVASSGIAALLLIGGRTAHSTFKIPLKLAEQSVCSIHKKSKLKKLF</sequence>
<comment type="caution">
    <text evidence="4">The sequence shown here is derived from an EMBL/GenBank/DDBJ whole genome shotgun (WGS) entry which is preliminary data.</text>
</comment>
<evidence type="ECO:0000259" key="2">
    <source>
        <dbReference type="Pfam" id="PF05970"/>
    </source>
</evidence>
<dbReference type="GO" id="GO:0016787">
    <property type="term" value="F:hydrolase activity"/>
    <property type="evidence" value="ECO:0007669"/>
    <property type="project" value="UniProtKB-KW"/>
</dbReference>
<dbReference type="InterPro" id="IPR027417">
    <property type="entry name" value="P-loop_NTPase"/>
</dbReference>
<dbReference type="InterPro" id="IPR025476">
    <property type="entry name" value="Helitron_helicase-like"/>
</dbReference>
<proteinExistence type="inferred from homology"/>
<keyword evidence="1" id="KW-0067">ATP-binding</keyword>
<feature type="domain" description="DNA helicase Pif1-like DEAD-box helicase" evidence="2">
    <location>
        <begin position="745"/>
        <end position="844"/>
    </location>
</feature>
<dbReference type="GO" id="GO:0005524">
    <property type="term" value="F:ATP binding"/>
    <property type="evidence" value="ECO:0007669"/>
    <property type="project" value="UniProtKB-KW"/>
</dbReference>
<accession>A0A9W7CTB9</accession>
<evidence type="ECO:0000313" key="4">
    <source>
        <dbReference type="EMBL" id="GMF37851.1"/>
    </source>
</evidence>
<dbReference type="OrthoDB" id="124232at2759"/>
<dbReference type="GO" id="GO:0006281">
    <property type="term" value="P:DNA repair"/>
    <property type="evidence" value="ECO:0007669"/>
    <property type="project" value="UniProtKB-KW"/>
</dbReference>
<keyword evidence="1" id="KW-0227">DNA damage</keyword>
<protein>
    <recommendedName>
        <fullName evidence="1">ATP-dependent DNA helicase</fullName>
        <ecNumber evidence="1">5.6.2.3</ecNumber>
    </recommendedName>
</protein>
<keyword evidence="5" id="KW-1185">Reference proteome</keyword>
<dbReference type="Gene3D" id="3.40.50.300">
    <property type="entry name" value="P-loop containing nucleotide triphosphate hydrolases"/>
    <property type="match status" value="1"/>
</dbReference>
<feature type="domain" description="Helitron helicase-like" evidence="3">
    <location>
        <begin position="195"/>
        <end position="311"/>
    </location>
</feature>
<dbReference type="PANTHER" id="PTHR10492">
    <property type="match status" value="1"/>
</dbReference>
<dbReference type="GO" id="GO:0043139">
    <property type="term" value="F:5'-3' DNA helicase activity"/>
    <property type="evidence" value="ECO:0007669"/>
    <property type="project" value="UniProtKB-EC"/>
</dbReference>
<dbReference type="GO" id="GO:0006310">
    <property type="term" value="P:DNA recombination"/>
    <property type="evidence" value="ECO:0007669"/>
    <property type="project" value="UniProtKB-KW"/>
</dbReference>
<name>A0A9W7CTB9_9STRA</name>
<comment type="cofactor">
    <cofactor evidence="1">
        <name>Mg(2+)</name>
        <dbReference type="ChEBI" id="CHEBI:18420"/>
    </cofactor>
</comment>
<dbReference type="SUPFAM" id="SSF52540">
    <property type="entry name" value="P-loop containing nucleoside triphosphate hydrolases"/>
    <property type="match status" value="1"/>
</dbReference>
<reference evidence="4" key="1">
    <citation type="submission" date="2023-04" db="EMBL/GenBank/DDBJ databases">
        <title>Phytophthora fragariaefolia NBRC 109709.</title>
        <authorList>
            <person name="Ichikawa N."/>
            <person name="Sato H."/>
            <person name="Tonouchi N."/>
        </authorList>
    </citation>
    <scope>NUCLEOTIDE SEQUENCE</scope>
    <source>
        <strain evidence="4">NBRC 109709</strain>
    </source>
</reference>
<evidence type="ECO:0000259" key="3">
    <source>
        <dbReference type="Pfam" id="PF14214"/>
    </source>
</evidence>
<keyword evidence="1" id="KW-0547">Nucleotide-binding</keyword>
<dbReference type="Proteomes" id="UP001165121">
    <property type="component" value="Unassembled WGS sequence"/>
</dbReference>
<comment type="similarity">
    <text evidence="1">Belongs to the helicase family.</text>
</comment>
<dbReference type="InterPro" id="IPR010285">
    <property type="entry name" value="DNA_helicase_pif1-like_DEAD"/>
</dbReference>
<gene>
    <name evidence="4" type="ORF">Pfra01_001072900</name>
</gene>
<organism evidence="4 5">
    <name type="scientific">Phytophthora fragariaefolia</name>
    <dbReference type="NCBI Taxonomy" id="1490495"/>
    <lineage>
        <taxon>Eukaryota</taxon>
        <taxon>Sar</taxon>
        <taxon>Stramenopiles</taxon>
        <taxon>Oomycota</taxon>
        <taxon>Peronosporomycetes</taxon>
        <taxon>Peronosporales</taxon>
        <taxon>Peronosporaceae</taxon>
        <taxon>Phytophthora</taxon>
    </lineage>
</organism>
<keyword evidence="1" id="KW-0378">Hydrolase</keyword>
<dbReference type="Pfam" id="PF14214">
    <property type="entry name" value="Helitron_like_N"/>
    <property type="match status" value="1"/>
</dbReference>
<dbReference type="PANTHER" id="PTHR10492:SF57">
    <property type="entry name" value="ATP-DEPENDENT DNA HELICASE"/>
    <property type="match status" value="1"/>
</dbReference>
<dbReference type="AlphaFoldDB" id="A0A9W7CTB9"/>
<comment type="catalytic activity">
    <reaction evidence="1">
        <text>ATP + H2O = ADP + phosphate + H(+)</text>
        <dbReference type="Rhea" id="RHEA:13065"/>
        <dbReference type="ChEBI" id="CHEBI:15377"/>
        <dbReference type="ChEBI" id="CHEBI:15378"/>
        <dbReference type="ChEBI" id="CHEBI:30616"/>
        <dbReference type="ChEBI" id="CHEBI:43474"/>
        <dbReference type="ChEBI" id="CHEBI:456216"/>
        <dbReference type="EC" id="5.6.2.3"/>
    </reaction>
</comment>
<dbReference type="Pfam" id="PF05970">
    <property type="entry name" value="PIF1"/>
    <property type="match status" value="1"/>
</dbReference>
<evidence type="ECO:0000256" key="1">
    <source>
        <dbReference type="RuleBase" id="RU363044"/>
    </source>
</evidence>
<dbReference type="EC" id="5.6.2.3" evidence="1"/>
<keyword evidence="1" id="KW-0234">DNA repair</keyword>
<evidence type="ECO:0000313" key="5">
    <source>
        <dbReference type="Proteomes" id="UP001165121"/>
    </source>
</evidence>
<dbReference type="GO" id="GO:0000723">
    <property type="term" value="P:telomere maintenance"/>
    <property type="evidence" value="ECO:0007669"/>
    <property type="project" value="InterPro"/>
</dbReference>
<keyword evidence="1" id="KW-0347">Helicase</keyword>